<feature type="region of interest" description="Disordered" evidence="3">
    <location>
        <begin position="589"/>
        <end position="610"/>
    </location>
</feature>
<gene>
    <name evidence="6" type="ORF">GYMLUDRAFT_45362</name>
</gene>
<keyword evidence="7" id="KW-1185">Reference proteome</keyword>
<dbReference type="Proteomes" id="UP000053593">
    <property type="component" value="Unassembled WGS sequence"/>
</dbReference>
<evidence type="ECO:0000256" key="3">
    <source>
        <dbReference type="SAM" id="MobiDB-lite"/>
    </source>
</evidence>
<evidence type="ECO:0000313" key="7">
    <source>
        <dbReference type="Proteomes" id="UP000053593"/>
    </source>
</evidence>
<dbReference type="InterPro" id="IPR022812">
    <property type="entry name" value="Dynamin"/>
</dbReference>
<evidence type="ECO:0000256" key="2">
    <source>
        <dbReference type="ARBA" id="ARBA00023134"/>
    </source>
</evidence>
<dbReference type="SUPFAM" id="SSF52540">
    <property type="entry name" value="P-loop containing nucleoside triphosphate hydrolases"/>
    <property type="match status" value="1"/>
</dbReference>
<reference evidence="6 7" key="1">
    <citation type="submission" date="2014-04" db="EMBL/GenBank/DDBJ databases">
        <title>Evolutionary Origins and Diversification of the Mycorrhizal Mutualists.</title>
        <authorList>
            <consortium name="DOE Joint Genome Institute"/>
            <consortium name="Mycorrhizal Genomics Consortium"/>
            <person name="Kohler A."/>
            <person name="Kuo A."/>
            <person name="Nagy L.G."/>
            <person name="Floudas D."/>
            <person name="Copeland A."/>
            <person name="Barry K.W."/>
            <person name="Cichocki N."/>
            <person name="Veneault-Fourrey C."/>
            <person name="LaButti K."/>
            <person name="Lindquist E.A."/>
            <person name="Lipzen A."/>
            <person name="Lundell T."/>
            <person name="Morin E."/>
            <person name="Murat C."/>
            <person name="Riley R."/>
            <person name="Ohm R."/>
            <person name="Sun H."/>
            <person name="Tunlid A."/>
            <person name="Henrissat B."/>
            <person name="Grigoriev I.V."/>
            <person name="Hibbett D.S."/>
            <person name="Martin F."/>
        </authorList>
    </citation>
    <scope>NUCLEOTIDE SEQUENCE [LARGE SCALE GENOMIC DNA]</scope>
    <source>
        <strain evidence="6 7">FD-317 M1</strain>
    </source>
</reference>
<evidence type="ECO:0000256" key="1">
    <source>
        <dbReference type="ARBA" id="ARBA00022741"/>
    </source>
</evidence>
<dbReference type="GO" id="GO:0003924">
    <property type="term" value="F:GTPase activity"/>
    <property type="evidence" value="ECO:0007669"/>
    <property type="project" value="InterPro"/>
</dbReference>
<dbReference type="AlphaFoldDB" id="A0A0D0CIM1"/>
<dbReference type="GO" id="GO:0005874">
    <property type="term" value="C:microtubule"/>
    <property type="evidence" value="ECO:0007669"/>
    <property type="project" value="TreeGrafter"/>
</dbReference>
<protein>
    <recommendedName>
        <fullName evidence="8">Dynamin GTPase</fullName>
    </recommendedName>
</protein>
<keyword evidence="1" id="KW-0547">Nucleotide-binding</keyword>
<proteinExistence type="predicted"/>
<dbReference type="InterPro" id="IPR020850">
    <property type="entry name" value="GED_dom"/>
</dbReference>
<organism evidence="6 7">
    <name type="scientific">Collybiopsis luxurians FD-317 M1</name>
    <dbReference type="NCBI Taxonomy" id="944289"/>
    <lineage>
        <taxon>Eukaryota</taxon>
        <taxon>Fungi</taxon>
        <taxon>Dikarya</taxon>
        <taxon>Basidiomycota</taxon>
        <taxon>Agaricomycotina</taxon>
        <taxon>Agaricomycetes</taxon>
        <taxon>Agaricomycetidae</taxon>
        <taxon>Agaricales</taxon>
        <taxon>Marasmiineae</taxon>
        <taxon>Omphalotaceae</taxon>
        <taxon>Collybiopsis</taxon>
        <taxon>Collybiopsis luxurians</taxon>
    </lineage>
</organism>
<dbReference type="GO" id="GO:0005525">
    <property type="term" value="F:GTP binding"/>
    <property type="evidence" value="ECO:0007669"/>
    <property type="project" value="InterPro"/>
</dbReference>
<dbReference type="InterPro" id="IPR000375">
    <property type="entry name" value="Dynamin_stalk"/>
</dbReference>
<keyword evidence="2" id="KW-0342">GTP-binding</keyword>
<dbReference type="InterPro" id="IPR027417">
    <property type="entry name" value="P-loop_NTPase"/>
</dbReference>
<dbReference type="Pfam" id="PF00350">
    <property type="entry name" value="Dynamin_N"/>
    <property type="match status" value="1"/>
</dbReference>
<dbReference type="OrthoDB" id="5061070at2759"/>
<dbReference type="InterPro" id="IPR003130">
    <property type="entry name" value="GED"/>
</dbReference>
<dbReference type="InterPro" id="IPR001401">
    <property type="entry name" value="Dynamin_GTPase"/>
</dbReference>
<accession>A0A0D0CIM1</accession>
<feature type="domain" description="Dynamin-type G" evidence="5">
    <location>
        <begin position="32"/>
        <end position="341"/>
    </location>
</feature>
<dbReference type="PRINTS" id="PR00195">
    <property type="entry name" value="DYNAMIN"/>
</dbReference>
<evidence type="ECO:0000259" key="4">
    <source>
        <dbReference type="PROSITE" id="PS51388"/>
    </source>
</evidence>
<dbReference type="Gene3D" id="1.20.120.1240">
    <property type="entry name" value="Dynamin, middle domain"/>
    <property type="match status" value="1"/>
</dbReference>
<dbReference type="HOGENOM" id="CLU_008964_4_1_1"/>
<evidence type="ECO:0000313" key="6">
    <source>
        <dbReference type="EMBL" id="KIK58162.1"/>
    </source>
</evidence>
<dbReference type="Pfam" id="PF01031">
    <property type="entry name" value="Dynamin_M"/>
    <property type="match status" value="1"/>
</dbReference>
<dbReference type="SMART" id="SM00053">
    <property type="entry name" value="DYNc"/>
    <property type="match status" value="1"/>
</dbReference>
<dbReference type="PROSITE" id="PS51718">
    <property type="entry name" value="G_DYNAMIN_2"/>
    <property type="match status" value="1"/>
</dbReference>
<evidence type="ECO:0008006" key="8">
    <source>
        <dbReference type="Google" id="ProtNLM"/>
    </source>
</evidence>
<dbReference type="InterPro" id="IPR045063">
    <property type="entry name" value="Dynamin_N"/>
</dbReference>
<feature type="domain" description="GED" evidence="4">
    <location>
        <begin position="770"/>
        <end position="865"/>
    </location>
</feature>
<dbReference type="CDD" id="cd08771">
    <property type="entry name" value="DLP_1"/>
    <property type="match status" value="1"/>
</dbReference>
<dbReference type="PROSITE" id="PS51388">
    <property type="entry name" value="GED"/>
    <property type="match status" value="1"/>
</dbReference>
<evidence type="ECO:0000259" key="5">
    <source>
        <dbReference type="PROSITE" id="PS51718"/>
    </source>
</evidence>
<dbReference type="Pfam" id="PF02212">
    <property type="entry name" value="GED"/>
    <property type="match status" value="1"/>
</dbReference>
<dbReference type="InterPro" id="IPR030381">
    <property type="entry name" value="G_DYNAMIN_dom"/>
</dbReference>
<dbReference type="GO" id="GO:0008017">
    <property type="term" value="F:microtubule binding"/>
    <property type="evidence" value="ECO:0007669"/>
    <property type="project" value="TreeGrafter"/>
</dbReference>
<dbReference type="GO" id="GO:0005737">
    <property type="term" value="C:cytoplasm"/>
    <property type="evidence" value="ECO:0007669"/>
    <property type="project" value="TreeGrafter"/>
</dbReference>
<sequence length="865" mass="94828">MTADISSTVYASKRKELLALINQLRAVGAQNDLDLPRITVIGNQSAGKSSVVEALSGITVPRDSGTCTRCPLECRLVASSRPWSCQISIRNEFDHSGHRLREVSEVHFGGLITDKSQVELALRRAQFSVLNPEVPQSVILGASAQKLKEMATEKSIPFSQNVVCVDIKGPELTDLSFIDLPGLIQNADPEVVKLVEDMVVSYIKGNCLILVAVPMTDDLENQKALRLANQEDRDGRRTIGVLTKPDMIDHGSTKVTAQWIDVIEDRTPKHHLTHGYYCTRHPNDDKRGEGIDSKHAREIEEAYFKTTAPWSTSLLPGRFGTRNLVMTLSRLLVQIIGDNLSKIRDDTSKQLSLCREELSQIPPPITEEPATHLLSLITAFCSEFQTLVHGRADAAELIRAHRQSYGELKRAVRRIAPNFIPFTATQKIRNFNNCLGDEEDDPVANVPVIDKPSMNLTDIRKHIDQSMTRELPNNVPFQAKASLIVRFQAEWPKAVDACFRGVEVATSKVLLKMTQDHFGRFALLQLHVRNFIKILMEQHERSCSDVLKAVLEAERMPYTQNDHYLESSTQAWLDKYKAVRSGKISEEVKSSAKVQPPFNSTQPASGDLGTSIVGGIPPSFSFSSTSQRKTAADANSVSSSFASAFGNGSGAPSAFGSGSSGGGKANSFAFGAPATASASSNPKPPQAPGFDAAAFFSAKATATDAQPASASAVSDSSPSNIEGAKKPVAIDETILQEALSLLVKAGVPTSSLNLTDLVGKLTPPDEYERELRVCSEVRGYFQVAYKRMIDNIPRFIDLLFVRELGKTLQPFLISKFGLGTPSAHERCATYLGEDLALVARRDELLARKKRLESVDRELEEYSLRI</sequence>
<dbReference type="Gene3D" id="3.40.50.300">
    <property type="entry name" value="P-loop containing nucleotide triphosphate hydrolases"/>
    <property type="match status" value="1"/>
</dbReference>
<dbReference type="PANTHER" id="PTHR11566">
    <property type="entry name" value="DYNAMIN"/>
    <property type="match status" value="1"/>
</dbReference>
<name>A0A0D0CIM1_9AGAR</name>
<dbReference type="GO" id="GO:0016020">
    <property type="term" value="C:membrane"/>
    <property type="evidence" value="ECO:0007669"/>
    <property type="project" value="TreeGrafter"/>
</dbReference>
<dbReference type="EMBL" id="KN834786">
    <property type="protein sequence ID" value="KIK58162.1"/>
    <property type="molecule type" value="Genomic_DNA"/>
</dbReference>